<evidence type="ECO:0008006" key="4">
    <source>
        <dbReference type="Google" id="ProtNLM"/>
    </source>
</evidence>
<dbReference type="Proteomes" id="UP000004506">
    <property type="component" value="Unassembled WGS sequence"/>
</dbReference>
<keyword evidence="1" id="KW-0732">Signal</keyword>
<protein>
    <recommendedName>
        <fullName evidence="4">Secreted protein</fullName>
    </recommendedName>
</protein>
<reference evidence="2 3" key="3">
    <citation type="submission" date="2008-05" db="EMBL/GenBank/DDBJ databases">
        <authorList>
            <person name="Fulton L."/>
            <person name="Clifton S."/>
            <person name="Fulton B."/>
            <person name="Xu J."/>
            <person name="Minx P."/>
            <person name="Pepin K.H."/>
            <person name="Johnson M."/>
            <person name="Thiruvilangam P."/>
            <person name="Bhonagiri V."/>
            <person name="Nash W.E."/>
            <person name="Mardis E.R."/>
            <person name="Wilson R.K."/>
        </authorList>
    </citation>
    <scope>NUCLEOTIDE SEQUENCE [LARGE SCALE GENOMIC DNA]</scope>
    <source>
        <strain evidence="2 3">ATCC 25827</strain>
    </source>
</reference>
<dbReference type="AlphaFoldDB" id="A0AA87CTI5"/>
<reference evidence="3" key="1">
    <citation type="submission" date="2008-04" db="EMBL/GenBank/DDBJ databases">
        <title>Draft genome sequence of Providencia stuartii (ATCC 25827).</title>
        <authorList>
            <person name="Sudarsanam P."/>
            <person name="Ley R."/>
            <person name="Guruge J."/>
            <person name="Turnbaugh P.J."/>
            <person name="Mahowald M."/>
            <person name="Liep D."/>
            <person name="Gordon J."/>
        </authorList>
    </citation>
    <scope>NUCLEOTIDE SEQUENCE [LARGE SCALE GENOMIC DNA]</scope>
    <source>
        <strain evidence="3">ATCC 25827</strain>
    </source>
</reference>
<reference evidence="3" key="2">
    <citation type="submission" date="2008-04" db="EMBL/GenBank/DDBJ databases">
        <title>Draft genome sequence of Providencia stuartii(ATCC 25827).</title>
        <authorList>
            <person name="Sudarsanam P."/>
            <person name="Ley R."/>
            <person name="Guruge J."/>
            <person name="Turnbaugh P.J."/>
            <person name="Mahowald M."/>
            <person name="Liep D."/>
            <person name="Gordon J."/>
        </authorList>
    </citation>
    <scope>NUCLEOTIDE SEQUENCE [LARGE SCALE GENOMIC DNA]</scope>
    <source>
        <strain evidence="3">ATCC 25827</strain>
    </source>
</reference>
<gene>
    <name evidence="2" type="ORF">PROSTU_03043</name>
</gene>
<proteinExistence type="predicted"/>
<evidence type="ECO:0000313" key="3">
    <source>
        <dbReference type="Proteomes" id="UP000004506"/>
    </source>
</evidence>
<dbReference type="EMBL" id="ABJD02000101">
    <property type="protein sequence ID" value="EDU59850.1"/>
    <property type="molecule type" value="Genomic_DNA"/>
</dbReference>
<feature type="chain" id="PRO_5041745297" description="Secreted protein" evidence="1">
    <location>
        <begin position="25"/>
        <end position="189"/>
    </location>
</feature>
<feature type="signal peptide" evidence="1">
    <location>
        <begin position="1"/>
        <end position="24"/>
    </location>
</feature>
<evidence type="ECO:0000313" key="2">
    <source>
        <dbReference type="EMBL" id="EDU59850.1"/>
    </source>
</evidence>
<organism evidence="2 3">
    <name type="scientific">Providencia stuartii ATCC 25827</name>
    <dbReference type="NCBI Taxonomy" id="471874"/>
    <lineage>
        <taxon>Bacteria</taxon>
        <taxon>Pseudomonadati</taxon>
        <taxon>Pseudomonadota</taxon>
        <taxon>Gammaproteobacteria</taxon>
        <taxon>Enterobacterales</taxon>
        <taxon>Morganellaceae</taxon>
        <taxon>Providencia</taxon>
    </lineage>
</organism>
<evidence type="ECO:0000256" key="1">
    <source>
        <dbReference type="SAM" id="SignalP"/>
    </source>
</evidence>
<sequence length="189" mass="21930">MRRAINKMNYKLSILFLFSSMTFAMDNNILSAGFLSYFPNEIILYSTESNLNNKTATVCINNECNNKVKCYHMNGRDFQKTEKGNDGYNSINSDLLLKYSYKKELHDNNNGLFFAFIYDENNKMNIHFTAQDASNFTVSYSHHTLNLATCLSTEGLYFYDKINFKALKLYYSLGYGVESNCPEYLYSEQ</sequence>
<comment type="caution">
    <text evidence="2">The sequence shown here is derived from an EMBL/GenBank/DDBJ whole genome shotgun (WGS) entry which is preliminary data.</text>
</comment>
<name>A0AA87CTI5_PROST</name>
<accession>A0AA87CTI5</accession>